<accession>A0ABU0RLG5</accession>
<comment type="caution">
    <text evidence="1">The sequence shown here is derived from an EMBL/GenBank/DDBJ whole genome shotgun (WGS) entry which is preliminary data.</text>
</comment>
<evidence type="ECO:0000313" key="1">
    <source>
        <dbReference type="EMBL" id="MDQ0932826.1"/>
    </source>
</evidence>
<proteinExistence type="predicted"/>
<reference evidence="1 2" key="1">
    <citation type="submission" date="2023-07" db="EMBL/GenBank/DDBJ databases">
        <title>Comparative genomics of wheat-associated soil bacteria to identify genetic determinants of phenazine resistance.</title>
        <authorList>
            <person name="Mouncey N."/>
        </authorList>
    </citation>
    <scope>NUCLEOTIDE SEQUENCE [LARGE SCALE GENOMIC DNA]</scope>
    <source>
        <strain evidence="1 2">W2I16</strain>
    </source>
</reference>
<protein>
    <recommendedName>
        <fullName evidence="3">Transposase</fullName>
    </recommendedName>
</protein>
<keyword evidence="2" id="KW-1185">Reference proteome</keyword>
<sequence length="80" mass="8817">MAGVQRDGQDESLVGVPTVEAGADVALPAQNGGAHPMGAVHDLHRVRVHEDRRQLCRRFREHADMSVVLAVEPWRIAKDQ</sequence>
<evidence type="ECO:0008006" key="3">
    <source>
        <dbReference type="Google" id="ProtNLM"/>
    </source>
</evidence>
<evidence type="ECO:0000313" key="2">
    <source>
        <dbReference type="Proteomes" id="UP001223072"/>
    </source>
</evidence>
<name>A0ABU0RLG5_9ACTN</name>
<dbReference type="EMBL" id="JAUSZS010000003">
    <property type="protein sequence ID" value="MDQ0932826.1"/>
    <property type="molecule type" value="Genomic_DNA"/>
</dbReference>
<organism evidence="1 2">
    <name type="scientific">Streptomyces turgidiscabies</name>
    <dbReference type="NCBI Taxonomy" id="85558"/>
    <lineage>
        <taxon>Bacteria</taxon>
        <taxon>Bacillati</taxon>
        <taxon>Actinomycetota</taxon>
        <taxon>Actinomycetes</taxon>
        <taxon>Kitasatosporales</taxon>
        <taxon>Streptomycetaceae</taxon>
        <taxon>Streptomyces</taxon>
    </lineage>
</organism>
<gene>
    <name evidence="1" type="ORF">QFZ49_002756</name>
</gene>
<dbReference type="RefSeq" id="WP_307626690.1">
    <property type="nucleotide sequence ID" value="NZ_JAUSZS010000003.1"/>
</dbReference>
<dbReference type="Proteomes" id="UP001223072">
    <property type="component" value="Unassembled WGS sequence"/>
</dbReference>